<evidence type="ECO:0000313" key="2">
    <source>
        <dbReference type="Proteomes" id="UP000887565"/>
    </source>
</evidence>
<dbReference type="WBParaSite" id="nRc.2.0.1.t17167-RA">
    <property type="protein sequence ID" value="nRc.2.0.1.t17167-RA"/>
    <property type="gene ID" value="nRc.2.0.1.g17167"/>
</dbReference>
<sequence length="115" mass="12404">MHVSVPVVSQILPPSNAAQTDINPTIDPTDSSESFVNIDPPLAPAATQAPAHDHRSSLAIANTNEVHNFKLEARNALEQLNTAAVRITNNVPTVQTIDQIIGTVSDQFQAQQLRF</sequence>
<accession>A0A915IT02</accession>
<organism evidence="2 3">
    <name type="scientific">Romanomermis culicivorax</name>
    <name type="common">Nematode worm</name>
    <dbReference type="NCBI Taxonomy" id="13658"/>
    <lineage>
        <taxon>Eukaryota</taxon>
        <taxon>Metazoa</taxon>
        <taxon>Ecdysozoa</taxon>
        <taxon>Nematoda</taxon>
        <taxon>Enoplea</taxon>
        <taxon>Dorylaimia</taxon>
        <taxon>Mermithida</taxon>
        <taxon>Mermithoidea</taxon>
        <taxon>Mermithidae</taxon>
        <taxon>Romanomermis</taxon>
    </lineage>
</organism>
<evidence type="ECO:0000313" key="3">
    <source>
        <dbReference type="WBParaSite" id="nRc.2.0.1.t17167-RA"/>
    </source>
</evidence>
<feature type="region of interest" description="Disordered" evidence="1">
    <location>
        <begin position="14"/>
        <end position="54"/>
    </location>
</feature>
<name>A0A915IT02_ROMCU</name>
<keyword evidence="2" id="KW-1185">Reference proteome</keyword>
<reference evidence="3" key="1">
    <citation type="submission" date="2022-11" db="UniProtKB">
        <authorList>
            <consortium name="WormBaseParasite"/>
        </authorList>
    </citation>
    <scope>IDENTIFICATION</scope>
</reference>
<dbReference type="AlphaFoldDB" id="A0A915IT02"/>
<proteinExistence type="predicted"/>
<protein>
    <submittedName>
        <fullName evidence="3">Uncharacterized protein</fullName>
    </submittedName>
</protein>
<evidence type="ECO:0000256" key="1">
    <source>
        <dbReference type="SAM" id="MobiDB-lite"/>
    </source>
</evidence>
<feature type="compositionally biased region" description="Polar residues" evidence="1">
    <location>
        <begin position="14"/>
        <end position="35"/>
    </location>
</feature>
<dbReference type="Proteomes" id="UP000887565">
    <property type="component" value="Unplaced"/>
</dbReference>